<evidence type="ECO:0000313" key="4">
    <source>
        <dbReference type="Proteomes" id="UP001300502"/>
    </source>
</evidence>
<dbReference type="Proteomes" id="UP001300502">
    <property type="component" value="Unassembled WGS sequence"/>
</dbReference>
<dbReference type="SUPFAM" id="SSF51735">
    <property type="entry name" value="NAD(P)-binding Rossmann-fold domains"/>
    <property type="match status" value="1"/>
</dbReference>
<name>A0AAV9IMY6_9RHOD</name>
<dbReference type="AlphaFoldDB" id="A0AAV9IMY6"/>
<keyword evidence="2" id="KW-0520">NAD</keyword>
<organism evidence="3 4">
    <name type="scientific">Galdieria yellowstonensis</name>
    <dbReference type="NCBI Taxonomy" id="3028027"/>
    <lineage>
        <taxon>Eukaryota</taxon>
        <taxon>Rhodophyta</taxon>
        <taxon>Bangiophyceae</taxon>
        <taxon>Galdieriales</taxon>
        <taxon>Galdieriaceae</taxon>
        <taxon>Galdieria</taxon>
    </lineage>
</organism>
<dbReference type="EMBL" id="JANCYU010000064">
    <property type="protein sequence ID" value="KAK4528441.1"/>
    <property type="molecule type" value="Genomic_DNA"/>
</dbReference>
<gene>
    <name evidence="3" type="ORF">GAYE_SCF56G6384</name>
</gene>
<dbReference type="Gene3D" id="3.40.50.720">
    <property type="entry name" value="NAD(P)-binding Rossmann-like Domain"/>
    <property type="match status" value="1"/>
</dbReference>
<evidence type="ECO:0000256" key="1">
    <source>
        <dbReference type="ARBA" id="ARBA00007637"/>
    </source>
</evidence>
<keyword evidence="4" id="KW-1185">Reference proteome</keyword>
<sequence>MCCKSQSKRLCWLLPCPVKYSNLNRVCEKRHTSFHSIRGNRKLSFRVCRACDMKASVDVNDSKSLLVIGAGELGKRVAQLWKARFGSRVVGETRTCKNHSELTELGVEPCLRDSSQLAPFPYVVFCASPRGNDNYVDEVKRALTLWRGDGNFVFTSSGSVYEPMDDGVITEWSCTVSVDKSDTSSEAVLIASERQVLEAKGNVVRLAGLYSIDRGPHAYWFRTRQVRGSPTDQVNLIHYDDAASLVFCVLCRQELRGNIFLGCDDHPISKDAICRFGNQLDKYRNEPFPVFMEQQVATKKKFYNNEYTRKTFPEWVPKYRTFEDFVQKVKENR</sequence>
<comment type="caution">
    <text evidence="3">The sequence shown here is derived from an EMBL/GenBank/DDBJ whole genome shotgun (WGS) entry which is preliminary data.</text>
</comment>
<proteinExistence type="inferred from homology"/>
<accession>A0AAV9IMY6</accession>
<reference evidence="3 4" key="1">
    <citation type="submission" date="2022-07" db="EMBL/GenBank/DDBJ databases">
        <title>Genome-wide signatures of adaptation to extreme environments.</title>
        <authorList>
            <person name="Cho C.H."/>
            <person name="Yoon H.S."/>
        </authorList>
    </citation>
    <scope>NUCLEOTIDE SEQUENCE [LARGE SCALE GENOMIC DNA]</scope>
    <source>
        <strain evidence="3 4">108.79 E11</strain>
    </source>
</reference>
<evidence type="ECO:0000313" key="3">
    <source>
        <dbReference type="EMBL" id="KAK4528441.1"/>
    </source>
</evidence>
<protein>
    <submittedName>
        <fullName evidence="3">Uncharacterized protein</fullName>
    </submittedName>
</protein>
<comment type="similarity">
    <text evidence="1">Belongs to the NAD(P)-dependent epimerase/dehydratase family.</text>
</comment>
<evidence type="ECO:0000256" key="2">
    <source>
        <dbReference type="ARBA" id="ARBA00023027"/>
    </source>
</evidence>
<dbReference type="InterPro" id="IPR036291">
    <property type="entry name" value="NAD(P)-bd_dom_sf"/>
</dbReference>
<dbReference type="PANTHER" id="PTHR43574">
    <property type="entry name" value="EPIMERASE-RELATED"/>
    <property type="match status" value="1"/>
</dbReference>